<organism evidence="1 2">
    <name type="scientific">Rhizobium leguminosarum bv. viciae</name>
    <dbReference type="NCBI Taxonomy" id="387"/>
    <lineage>
        <taxon>Bacteria</taxon>
        <taxon>Pseudomonadati</taxon>
        <taxon>Pseudomonadota</taxon>
        <taxon>Alphaproteobacteria</taxon>
        <taxon>Hyphomicrobiales</taxon>
        <taxon>Rhizobiaceae</taxon>
        <taxon>Rhizobium/Agrobacterium group</taxon>
        <taxon>Rhizobium</taxon>
    </lineage>
</organism>
<dbReference type="EMBL" id="WIEZ01000041">
    <property type="protein sequence ID" value="NKM50320.1"/>
    <property type="molecule type" value="Genomic_DNA"/>
</dbReference>
<dbReference type="AlphaFoldDB" id="A0A8I2H0T8"/>
<reference evidence="1" key="1">
    <citation type="submission" date="2019-10" db="EMBL/GenBank/DDBJ databases">
        <title>Rhizobium leguminosarum symbiovar viciae collection.</title>
        <authorList>
            <person name="Boivin S."/>
            <person name="Lepetit M."/>
        </authorList>
    </citation>
    <scope>NUCLEOTIDE SEQUENCE</scope>
    <source>
        <strain evidence="1">L143</strain>
    </source>
</reference>
<evidence type="ECO:0000313" key="1">
    <source>
        <dbReference type="EMBL" id="NKM50320.1"/>
    </source>
</evidence>
<name>A0A8I2H0T8_RHILV</name>
<dbReference type="Pfam" id="PF09907">
    <property type="entry name" value="HigB_toxin"/>
    <property type="match status" value="1"/>
</dbReference>
<dbReference type="InterPro" id="IPR018669">
    <property type="entry name" value="Toxin_HigB"/>
</dbReference>
<dbReference type="GO" id="GO:0110001">
    <property type="term" value="C:toxin-antitoxin complex"/>
    <property type="evidence" value="ECO:0007669"/>
    <property type="project" value="InterPro"/>
</dbReference>
<dbReference type="GO" id="GO:0003723">
    <property type="term" value="F:RNA binding"/>
    <property type="evidence" value="ECO:0007669"/>
    <property type="project" value="InterPro"/>
</dbReference>
<sequence length="99" mass="11487">MQIIAKSVLRAFWERHPQARTLLSVWYSTVSRAEWTGPSDIKTMFGANVDFVGDNRIIFDIGGNKYRLIVHVAYRYRRVLIKFVGTHAEYDRINPETVG</sequence>
<gene>
    <name evidence="1" type="ORF">GFL91_36560</name>
</gene>
<dbReference type="Proteomes" id="UP000662259">
    <property type="component" value="Unassembled WGS sequence"/>
</dbReference>
<accession>A0A8I2H0T8</accession>
<proteinExistence type="predicted"/>
<dbReference type="GO" id="GO:0004519">
    <property type="term" value="F:endonuclease activity"/>
    <property type="evidence" value="ECO:0007669"/>
    <property type="project" value="InterPro"/>
</dbReference>
<evidence type="ECO:0000313" key="2">
    <source>
        <dbReference type="Proteomes" id="UP000662259"/>
    </source>
</evidence>
<protein>
    <submittedName>
        <fullName evidence="1">Type II toxin-antitoxin system HigB family toxin</fullName>
    </submittedName>
</protein>
<comment type="caution">
    <text evidence="1">The sequence shown here is derived from an EMBL/GenBank/DDBJ whole genome shotgun (WGS) entry which is preliminary data.</text>
</comment>
<dbReference type="RefSeq" id="WP_168277537.1">
    <property type="nucleotide sequence ID" value="NZ_WIEZ01000041.1"/>
</dbReference>